<comment type="catalytic activity">
    <reaction evidence="21">
        <text>L-seryl-[protein] + ATP = O-phospho-L-seryl-[protein] + ADP + H(+)</text>
        <dbReference type="Rhea" id="RHEA:17989"/>
        <dbReference type="Rhea" id="RHEA-COMP:9863"/>
        <dbReference type="Rhea" id="RHEA-COMP:11604"/>
        <dbReference type="ChEBI" id="CHEBI:15378"/>
        <dbReference type="ChEBI" id="CHEBI:29999"/>
        <dbReference type="ChEBI" id="CHEBI:30616"/>
        <dbReference type="ChEBI" id="CHEBI:83421"/>
        <dbReference type="ChEBI" id="CHEBI:456216"/>
        <dbReference type="EC" id="2.7.11.1"/>
    </reaction>
</comment>
<evidence type="ECO:0000256" key="24">
    <source>
        <dbReference type="SAM" id="Phobius"/>
    </source>
</evidence>
<dbReference type="SUPFAM" id="SSF56112">
    <property type="entry name" value="Protein kinase-like (PK-like)"/>
    <property type="match status" value="1"/>
</dbReference>
<keyword evidence="19" id="KW-0325">Glycoprotein</keyword>
<accession>A0ABD1PYI7</accession>
<evidence type="ECO:0000256" key="17">
    <source>
        <dbReference type="ARBA" id="ARBA00023157"/>
    </source>
</evidence>
<dbReference type="PROSITE" id="PS50927">
    <property type="entry name" value="BULB_LECTIN"/>
    <property type="match status" value="1"/>
</dbReference>
<dbReference type="GO" id="GO:0004674">
    <property type="term" value="F:protein serine/threonine kinase activity"/>
    <property type="evidence" value="ECO:0007669"/>
    <property type="project" value="UniProtKB-KW"/>
</dbReference>
<dbReference type="Pfam" id="PF00954">
    <property type="entry name" value="S_locus_glycop"/>
    <property type="match status" value="1"/>
</dbReference>
<evidence type="ECO:0000256" key="2">
    <source>
        <dbReference type="ARBA" id="ARBA00004651"/>
    </source>
</evidence>
<dbReference type="FunFam" id="1.10.510.10:FF:000248">
    <property type="entry name" value="S-receptor-like kinase 5"/>
    <property type="match status" value="1"/>
</dbReference>
<dbReference type="PROSITE" id="PS50948">
    <property type="entry name" value="PAN"/>
    <property type="match status" value="1"/>
</dbReference>
<evidence type="ECO:0000259" key="27">
    <source>
        <dbReference type="PROSITE" id="PS50927"/>
    </source>
</evidence>
<dbReference type="Pfam" id="PF00069">
    <property type="entry name" value="Pkinase"/>
    <property type="match status" value="1"/>
</dbReference>
<dbReference type="InterPro" id="IPR008271">
    <property type="entry name" value="Ser/Thr_kinase_AS"/>
</dbReference>
<keyword evidence="9 24" id="KW-0812">Transmembrane</keyword>
<dbReference type="PROSITE" id="PS00108">
    <property type="entry name" value="PROTEIN_KINASE_ST"/>
    <property type="match status" value="1"/>
</dbReference>
<dbReference type="PROSITE" id="PS00107">
    <property type="entry name" value="PROTEIN_KINASE_ATP"/>
    <property type="match status" value="1"/>
</dbReference>
<keyword evidence="30" id="KW-1185">Reference proteome</keyword>
<evidence type="ECO:0000256" key="15">
    <source>
        <dbReference type="ARBA" id="ARBA00022989"/>
    </source>
</evidence>
<keyword evidence="10 25" id="KW-0732">Signal</keyword>
<dbReference type="Gene3D" id="1.10.510.10">
    <property type="entry name" value="Transferase(Phosphotransferase) domain 1"/>
    <property type="match status" value="1"/>
</dbReference>
<evidence type="ECO:0000259" key="26">
    <source>
        <dbReference type="PROSITE" id="PS50011"/>
    </source>
</evidence>
<dbReference type="SMART" id="SM00108">
    <property type="entry name" value="B_lectin"/>
    <property type="match status" value="1"/>
</dbReference>
<evidence type="ECO:0000256" key="4">
    <source>
        <dbReference type="ARBA" id="ARBA00012513"/>
    </source>
</evidence>
<evidence type="ECO:0000256" key="8">
    <source>
        <dbReference type="ARBA" id="ARBA00022679"/>
    </source>
</evidence>
<evidence type="ECO:0000313" key="30">
    <source>
        <dbReference type="Proteomes" id="UP001604277"/>
    </source>
</evidence>
<evidence type="ECO:0000256" key="10">
    <source>
        <dbReference type="ARBA" id="ARBA00022729"/>
    </source>
</evidence>
<evidence type="ECO:0000256" key="18">
    <source>
        <dbReference type="ARBA" id="ARBA00023170"/>
    </source>
</evidence>
<dbReference type="CDD" id="cd14066">
    <property type="entry name" value="STKc_IRAK"/>
    <property type="match status" value="1"/>
</dbReference>
<feature type="transmembrane region" description="Helical" evidence="24">
    <location>
        <begin position="665"/>
        <end position="682"/>
    </location>
</feature>
<gene>
    <name evidence="29" type="ORF">Fot_50295</name>
</gene>
<dbReference type="Gene3D" id="2.90.10.10">
    <property type="entry name" value="Bulb-type lectin domain"/>
    <property type="match status" value="1"/>
</dbReference>
<sequence>MGKNWILGHSYLNPCLIFLVYVYMCDSQEQVRGGLYNTFTVSSFTYGKTVLKPYEWRYIRVDLPPWFSSMSLALESDVNIDLKRIRNASDTSLPMICIREGSPPLPDVYNTSLTGLEINYISNDLFSGNLSLQTVEKCYPMQNNISLMLTNDQISPGAWYFGMFNGIGPIRTQSKMINRGPTYSFSGNISVEGCPTSTILGKFCNQTVDALLCTESYSLTESVPANNSYSKPAKTVVSCRNANEIACHEDYGSRVYSLDVIGIAEQLIITASNISFNQTRPSNGTGSSVLMCYARHGVMPLETMHEFSGDISKGPLVINSPKLGRWYITVQPIDVSNKSTENQNISSKVCYLMEWKVLQCPMDKAGLNCTLERYTLQTVLRKNPSVPFESYYLPITGKVSPDSANFPLESLISNFSSGGNTNDAWTFFLLDIPSGAAGGNIHIRLNSDANINYEIYARYGGLPSLSSWDYYYANSTSNSNGSMFLKLYDSDPDGISLYILYVRGGTWGFGLRQIRFNATSQTTMSMSLERCPRKCSSHGSCQSVLDTSGLTLYSFCNCDRNHGGFDCGIELVSHRGHIQQSIFLIASNAAAVLPAYWALRNKAFAEWVLYTSSGISSGLYHACDVGTWCALSFHDLQFLDFWLSFMAVVSTFVYLATISEASKRTIHTVVAILTALLAKTGPTRSSNIVLVMAIGALGLVIGLLIELCARCRLYSFSTEFQLNLLDRWETLKGWIHRLIKTLIKRFRWGFILAGFMALAMAAISWKLESTESYWIWHSLWHLSIYTSSFLFLCGKAKPASCESERSSDGNYQLTRQNSFQEGEQSREQNSYREAASKPQKEAIISNPNSTHFSKKIQGFAEATRKGIKLESLQRSHVVLSGNTTIFSENRTFQLGFFTPGHNIRWYLGICYASIPTPTYVWVANRENPIQNLSSATAEISENGKLVVMDKDSRTNLWETSNVEKANDLKLLESGNLVLLNEEGKIVWQSFDFPTDTWLPGMNLTTQQWLTSWKSSSDPAPGRYSVRLNPPDYGEIALVYSSDSVNNSNSNSYTYWTTGKWNGNAFDGVPEMTIRYIYRFEFVNPFTPMASFGYTEVSLDSGMKPPLTRFVVDHTGLLKQFTWSVQTEYWNMFWSQPENLCRVYGLCGNLGFCSARPWSPCRCLNGFRPVNGVSWNDSDFSEGCRREGDGICGENEGFEEVGVVSYEGAKVMSFTASRSKCESECLSNCSCIALLHNVGSNLCKNLYGSLFNIRNLTSDSTIDDKLYVKVPRNSAGRKNKKKMNVFIGMIFGILVILSLGTINLLYLRWRKVKRRKGDEDGVFPVTNLRVFSYKELHAVTRGFSEKLGHGGFGAVFRGELSDSSLVAVKRLERPGGGEKEFRAEVCTIGNIQHVNLVRLRGFCSEDSHRLLVYDYMPNGPLSVYLRRDGQNLSWDVRFRVAMGTARGIAYLHEECRNCIIHCDIKPENILLDEDFSAKVSDFGLAKLIGRDFSRVLATMRGTWGYVAPEWISGVAITTKADVYSYGMTLLELLGGRRNVEGPPSAGGGGEGGTEKWFFPPWAARQLIEGNVTAVVDERLGNTYDKAEAERVGLVAVWCIQDDESVRPTMGMVVKMLEGVVEVAVPPPPKLIQALVSGDSFRGVGDRVSQGDAGSFNDNVVTSVDFKDSQSSI</sequence>
<dbReference type="GO" id="GO:0005886">
    <property type="term" value="C:plasma membrane"/>
    <property type="evidence" value="ECO:0007669"/>
    <property type="project" value="UniProtKB-SubCell"/>
</dbReference>
<feature type="region of interest" description="Disordered" evidence="23">
    <location>
        <begin position="817"/>
        <end position="839"/>
    </location>
</feature>
<protein>
    <recommendedName>
        <fullName evidence="4">non-specific serine/threonine protein kinase</fullName>
        <ecNumber evidence="4">2.7.11.1</ecNumber>
    </recommendedName>
</protein>
<comment type="similarity">
    <text evidence="3">Belongs to the TMEM8 family.</text>
</comment>
<dbReference type="Gene3D" id="3.30.200.20">
    <property type="entry name" value="Phosphorylase Kinase, domain 1"/>
    <property type="match status" value="1"/>
</dbReference>
<keyword evidence="7" id="KW-0597">Phosphoprotein</keyword>
<evidence type="ECO:0000256" key="25">
    <source>
        <dbReference type="SAM" id="SignalP"/>
    </source>
</evidence>
<feature type="signal peptide" evidence="25">
    <location>
        <begin position="1"/>
        <end position="27"/>
    </location>
</feature>
<dbReference type="PROSITE" id="PS00022">
    <property type="entry name" value="EGF_1"/>
    <property type="match status" value="1"/>
</dbReference>
<dbReference type="CDD" id="cd01098">
    <property type="entry name" value="PAN_AP_plant"/>
    <property type="match status" value="1"/>
</dbReference>
<evidence type="ECO:0000256" key="20">
    <source>
        <dbReference type="ARBA" id="ARBA00047899"/>
    </source>
</evidence>
<keyword evidence="6" id="KW-0723">Serine/threonine-protein kinase</keyword>
<dbReference type="PROSITE" id="PS50011">
    <property type="entry name" value="PROTEIN_KINASE_DOM"/>
    <property type="match status" value="1"/>
</dbReference>
<dbReference type="InterPro" id="IPR011009">
    <property type="entry name" value="Kinase-like_dom_sf"/>
</dbReference>
<comment type="catalytic activity">
    <reaction evidence="20">
        <text>L-threonyl-[protein] + ATP = O-phospho-L-threonyl-[protein] + ADP + H(+)</text>
        <dbReference type="Rhea" id="RHEA:46608"/>
        <dbReference type="Rhea" id="RHEA-COMP:11060"/>
        <dbReference type="Rhea" id="RHEA-COMP:11605"/>
        <dbReference type="ChEBI" id="CHEBI:15378"/>
        <dbReference type="ChEBI" id="CHEBI:30013"/>
        <dbReference type="ChEBI" id="CHEBI:30616"/>
        <dbReference type="ChEBI" id="CHEBI:61977"/>
        <dbReference type="ChEBI" id="CHEBI:456216"/>
        <dbReference type="EC" id="2.7.11.1"/>
    </reaction>
</comment>
<feature type="transmembrane region" description="Helical" evidence="24">
    <location>
        <begin position="1284"/>
        <end position="1305"/>
    </location>
</feature>
<reference evidence="30" key="1">
    <citation type="submission" date="2024-07" db="EMBL/GenBank/DDBJ databases">
        <title>Two chromosome-level genome assemblies of Korean endemic species Abeliophyllum distichum and Forsythia ovata (Oleaceae).</title>
        <authorList>
            <person name="Jang H."/>
        </authorList>
    </citation>
    <scope>NUCLEOTIDE SEQUENCE [LARGE SCALE GENOMIC DNA]</scope>
</reference>
<dbReference type="InterPro" id="IPR000858">
    <property type="entry name" value="S_locus_glycoprot_dom"/>
</dbReference>
<evidence type="ECO:0000256" key="7">
    <source>
        <dbReference type="ARBA" id="ARBA00022553"/>
    </source>
</evidence>
<evidence type="ECO:0000256" key="9">
    <source>
        <dbReference type="ARBA" id="ARBA00022692"/>
    </source>
</evidence>
<dbReference type="CDD" id="cd00028">
    <property type="entry name" value="B_lectin"/>
    <property type="match status" value="1"/>
</dbReference>
<keyword evidence="5" id="KW-1003">Cell membrane</keyword>
<dbReference type="InterPro" id="IPR001480">
    <property type="entry name" value="Bulb-type_lectin_dom"/>
</dbReference>
<evidence type="ECO:0000256" key="12">
    <source>
        <dbReference type="ARBA" id="ARBA00022741"/>
    </source>
</evidence>
<feature type="binding site" evidence="22">
    <location>
        <position position="1368"/>
    </location>
    <ligand>
        <name>ATP</name>
        <dbReference type="ChEBI" id="CHEBI:30616"/>
    </ligand>
</feature>
<evidence type="ECO:0000256" key="21">
    <source>
        <dbReference type="ARBA" id="ARBA00048679"/>
    </source>
</evidence>
<organism evidence="29 30">
    <name type="scientific">Forsythia ovata</name>
    <dbReference type="NCBI Taxonomy" id="205694"/>
    <lineage>
        <taxon>Eukaryota</taxon>
        <taxon>Viridiplantae</taxon>
        <taxon>Streptophyta</taxon>
        <taxon>Embryophyta</taxon>
        <taxon>Tracheophyta</taxon>
        <taxon>Spermatophyta</taxon>
        <taxon>Magnoliopsida</taxon>
        <taxon>eudicotyledons</taxon>
        <taxon>Gunneridae</taxon>
        <taxon>Pentapetalae</taxon>
        <taxon>asterids</taxon>
        <taxon>lamiids</taxon>
        <taxon>Lamiales</taxon>
        <taxon>Oleaceae</taxon>
        <taxon>Forsythieae</taxon>
        <taxon>Forsythia</taxon>
    </lineage>
</organism>
<feature type="domain" description="Apple" evidence="28">
    <location>
        <begin position="1191"/>
        <end position="1268"/>
    </location>
</feature>
<feature type="transmembrane region" description="Helical" evidence="24">
    <location>
        <begin position="746"/>
        <end position="767"/>
    </location>
</feature>
<dbReference type="EMBL" id="JBFOLJ010000016">
    <property type="protein sequence ID" value="KAL2468719.1"/>
    <property type="molecule type" value="Genomic_DNA"/>
</dbReference>
<dbReference type="PANTHER" id="PTHR14319:SF3">
    <property type="entry name" value="TRANSMEMBRANE PROTEIN-LIKE PROTEIN"/>
    <property type="match status" value="1"/>
</dbReference>
<feature type="domain" description="Protein kinase" evidence="26">
    <location>
        <begin position="1340"/>
        <end position="1619"/>
    </location>
</feature>
<dbReference type="GO" id="GO:0005524">
    <property type="term" value="F:ATP binding"/>
    <property type="evidence" value="ECO:0007669"/>
    <property type="project" value="UniProtKB-UniRule"/>
</dbReference>
<comment type="subcellular location">
    <subcellularLocation>
        <location evidence="2">Cell membrane</location>
        <topology evidence="2">Multi-pass membrane protein</topology>
    </subcellularLocation>
    <subcellularLocation>
        <location evidence="1">Cell membrane</location>
        <topology evidence="1">Single-pass type I membrane protein</topology>
    </subcellularLocation>
</comment>
<evidence type="ECO:0000256" key="6">
    <source>
        <dbReference type="ARBA" id="ARBA00022527"/>
    </source>
</evidence>
<keyword evidence="8" id="KW-0808">Transferase</keyword>
<dbReference type="GO" id="GO:0030246">
    <property type="term" value="F:carbohydrate binding"/>
    <property type="evidence" value="ECO:0007669"/>
    <property type="project" value="UniProtKB-KW"/>
</dbReference>
<comment type="caution">
    <text evidence="29">The sequence shown here is derived from an EMBL/GenBank/DDBJ whole genome shotgun (WGS) entry which is preliminary data.</text>
</comment>
<dbReference type="InterPro" id="IPR017441">
    <property type="entry name" value="Protein_kinase_ATP_BS"/>
</dbReference>
<evidence type="ECO:0000256" key="5">
    <source>
        <dbReference type="ARBA" id="ARBA00022475"/>
    </source>
</evidence>
<feature type="transmembrane region" description="Helical" evidence="24">
    <location>
        <begin position="688"/>
        <end position="709"/>
    </location>
</feature>
<dbReference type="Proteomes" id="UP001604277">
    <property type="component" value="Unassembled WGS sequence"/>
</dbReference>
<dbReference type="InterPro" id="IPR036426">
    <property type="entry name" value="Bulb-type_lectin_dom_sf"/>
</dbReference>
<evidence type="ECO:0000256" key="3">
    <source>
        <dbReference type="ARBA" id="ARBA00005542"/>
    </source>
</evidence>
<evidence type="ECO:0000256" key="16">
    <source>
        <dbReference type="ARBA" id="ARBA00023136"/>
    </source>
</evidence>
<proteinExistence type="inferred from homology"/>
<dbReference type="EC" id="2.7.11.1" evidence="4"/>
<dbReference type="SUPFAM" id="SSF51110">
    <property type="entry name" value="alpha-D-mannose-specific plant lectins"/>
    <property type="match status" value="1"/>
</dbReference>
<name>A0ABD1PYI7_9LAMI</name>
<keyword evidence="13" id="KW-0418">Kinase</keyword>
<dbReference type="Pfam" id="PF01453">
    <property type="entry name" value="B_lectin"/>
    <property type="match status" value="1"/>
</dbReference>
<evidence type="ECO:0000256" key="19">
    <source>
        <dbReference type="ARBA" id="ARBA00023180"/>
    </source>
</evidence>
<evidence type="ECO:0000256" key="13">
    <source>
        <dbReference type="ARBA" id="ARBA00022777"/>
    </source>
</evidence>
<feature type="chain" id="PRO_5044892474" description="non-specific serine/threonine protein kinase" evidence="25">
    <location>
        <begin position="28"/>
        <end position="1671"/>
    </location>
</feature>
<dbReference type="InterPro" id="IPR000719">
    <property type="entry name" value="Prot_kinase_dom"/>
</dbReference>
<evidence type="ECO:0000256" key="1">
    <source>
        <dbReference type="ARBA" id="ARBA00004251"/>
    </source>
</evidence>
<dbReference type="FunFam" id="3.30.200.20:FF:000370">
    <property type="entry name" value="Receptor-like protein kinase 4"/>
    <property type="match status" value="1"/>
</dbReference>
<evidence type="ECO:0000259" key="28">
    <source>
        <dbReference type="PROSITE" id="PS50948"/>
    </source>
</evidence>
<keyword evidence="17" id="KW-1015">Disulfide bond</keyword>
<dbReference type="InterPro" id="IPR021910">
    <property type="entry name" value="NGX6/PGAP6/MYMK"/>
</dbReference>
<keyword evidence="18" id="KW-0675">Receptor</keyword>
<keyword evidence="16 24" id="KW-0472">Membrane</keyword>
<dbReference type="InterPro" id="IPR000742">
    <property type="entry name" value="EGF"/>
</dbReference>
<feature type="domain" description="Bulb-type lectin" evidence="27">
    <location>
        <begin position="870"/>
        <end position="991"/>
    </location>
</feature>
<evidence type="ECO:0000256" key="14">
    <source>
        <dbReference type="ARBA" id="ARBA00022840"/>
    </source>
</evidence>
<dbReference type="InterPro" id="IPR003609">
    <property type="entry name" value="Pan_app"/>
</dbReference>
<feature type="transmembrane region" description="Helical" evidence="24">
    <location>
        <begin position="641"/>
        <end position="658"/>
    </location>
</feature>
<keyword evidence="11" id="KW-0430">Lectin</keyword>
<evidence type="ECO:0000313" key="29">
    <source>
        <dbReference type="EMBL" id="KAL2468719.1"/>
    </source>
</evidence>
<dbReference type="PANTHER" id="PTHR14319">
    <property type="entry name" value="FIVE-SPAN TRANSMEMBRANE PROTEIN M83"/>
    <property type="match status" value="1"/>
</dbReference>
<dbReference type="Pfam" id="PF12036">
    <property type="entry name" value="DUF3522"/>
    <property type="match status" value="1"/>
</dbReference>
<keyword evidence="14 22" id="KW-0067">ATP-binding</keyword>
<keyword evidence="15 24" id="KW-1133">Transmembrane helix</keyword>
<feature type="compositionally biased region" description="Basic and acidic residues" evidence="23">
    <location>
        <begin position="823"/>
        <end position="839"/>
    </location>
</feature>
<evidence type="ECO:0000256" key="11">
    <source>
        <dbReference type="ARBA" id="ARBA00022734"/>
    </source>
</evidence>
<dbReference type="SMART" id="SM00220">
    <property type="entry name" value="S_TKc"/>
    <property type="match status" value="1"/>
</dbReference>
<evidence type="ECO:0000256" key="23">
    <source>
        <dbReference type="SAM" id="MobiDB-lite"/>
    </source>
</evidence>
<keyword evidence="12 22" id="KW-0547">Nucleotide-binding</keyword>
<evidence type="ECO:0000256" key="22">
    <source>
        <dbReference type="PROSITE-ProRule" id="PRU10141"/>
    </source>
</evidence>